<comment type="caution">
    <text evidence="1">The sequence shown here is derived from an EMBL/GenBank/DDBJ whole genome shotgun (WGS) entry which is preliminary data.</text>
</comment>
<proteinExistence type="predicted"/>
<sequence length="35" mass="4177">MLVLSSEEIHMWHCWHKSLTTLQFTEQSAPCSWKT</sequence>
<reference evidence="1 2" key="1">
    <citation type="submission" date="2014-10" db="EMBL/GenBank/DDBJ databases">
        <title>Draft genome of the hookworm Ancylostoma caninum.</title>
        <authorList>
            <person name="Mitreva M."/>
        </authorList>
    </citation>
    <scope>NUCLEOTIDE SEQUENCE [LARGE SCALE GENOMIC DNA]</scope>
    <source>
        <strain evidence="1 2">Baltimore</strain>
    </source>
</reference>
<dbReference type="AlphaFoldDB" id="A0A368F7X0"/>
<evidence type="ECO:0000313" key="1">
    <source>
        <dbReference type="EMBL" id="RCN27020.1"/>
    </source>
</evidence>
<protein>
    <submittedName>
        <fullName evidence="1">Uncharacterized protein</fullName>
    </submittedName>
</protein>
<evidence type="ECO:0000313" key="2">
    <source>
        <dbReference type="Proteomes" id="UP000252519"/>
    </source>
</evidence>
<organism evidence="1 2">
    <name type="scientific">Ancylostoma caninum</name>
    <name type="common">Dog hookworm</name>
    <dbReference type="NCBI Taxonomy" id="29170"/>
    <lineage>
        <taxon>Eukaryota</taxon>
        <taxon>Metazoa</taxon>
        <taxon>Ecdysozoa</taxon>
        <taxon>Nematoda</taxon>
        <taxon>Chromadorea</taxon>
        <taxon>Rhabditida</taxon>
        <taxon>Rhabditina</taxon>
        <taxon>Rhabditomorpha</taxon>
        <taxon>Strongyloidea</taxon>
        <taxon>Ancylostomatidae</taxon>
        <taxon>Ancylostomatinae</taxon>
        <taxon>Ancylostoma</taxon>
    </lineage>
</organism>
<gene>
    <name evidence="1" type="ORF">ANCCAN_27248</name>
</gene>
<name>A0A368F7X0_ANCCA</name>
<keyword evidence="2" id="KW-1185">Reference proteome</keyword>
<dbReference type="EMBL" id="JOJR01005241">
    <property type="protein sequence ID" value="RCN27020.1"/>
    <property type="molecule type" value="Genomic_DNA"/>
</dbReference>
<accession>A0A368F7X0</accession>
<dbReference type="Proteomes" id="UP000252519">
    <property type="component" value="Unassembled WGS sequence"/>
</dbReference>